<evidence type="ECO:0000313" key="1">
    <source>
        <dbReference type="EMBL" id="OQD73931.1"/>
    </source>
</evidence>
<dbReference type="EMBL" id="MDYL01000013">
    <property type="protein sequence ID" value="OQD73931.1"/>
    <property type="molecule type" value="Genomic_DNA"/>
</dbReference>
<organism evidence="1 2">
    <name type="scientific">Penicillium decumbens</name>
    <dbReference type="NCBI Taxonomy" id="69771"/>
    <lineage>
        <taxon>Eukaryota</taxon>
        <taxon>Fungi</taxon>
        <taxon>Dikarya</taxon>
        <taxon>Ascomycota</taxon>
        <taxon>Pezizomycotina</taxon>
        <taxon>Eurotiomycetes</taxon>
        <taxon>Eurotiomycetidae</taxon>
        <taxon>Eurotiales</taxon>
        <taxon>Aspergillaceae</taxon>
        <taxon>Penicillium</taxon>
    </lineage>
</organism>
<dbReference type="Proteomes" id="UP000191522">
    <property type="component" value="Unassembled WGS sequence"/>
</dbReference>
<gene>
    <name evidence="1" type="ORF">PENDEC_c013G00987</name>
</gene>
<sequence length="246" mass="28502">MTRAQWKYTDFQETGVKCQRWIDNHWARRCPILKSNLTFSDLQTGGWQIKPNDTDMIEEVLMDAIEQGLPNEKDHVAREKNYHGYHLSKPMTTAPGEERKEDKWMGRTGPGVIFLEDIQRIYQSPNPPISEISKAVYQVDNAIETLKHVYVVNVLNCETRPFVIKELYHPEHRLSWPSTVTAEWVYDTPEYQGILGTRIGKTVAYLVLNAFDKGTHRISKIVTIPGEWGRLHLRFDIEEVPLVLIA</sequence>
<protein>
    <submittedName>
        <fullName evidence="1">Uncharacterized protein</fullName>
    </submittedName>
</protein>
<reference evidence="2" key="1">
    <citation type="journal article" date="2017" name="Nat. Microbiol.">
        <title>Global analysis of biosynthetic gene clusters reveals vast potential of secondary metabolite production in Penicillium species.</title>
        <authorList>
            <person name="Nielsen J.C."/>
            <person name="Grijseels S."/>
            <person name="Prigent S."/>
            <person name="Ji B."/>
            <person name="Dainat J."/>
            <person name="Nielsen K.F."/>
            <person name="Frisvad J.C."/>
            <person name="Workman M."/>
            <person name="Nielsen J."/>
        </authorList>
    </citation>
    <scope>NUCLEOTIDE SEQUENCE [LARGE SCALE GENOMIC DNA]</scope>
    <source>
        <strain evidence="2">IBT 11843</strain>
    </source>
</reference>
<proteinExistence type="predicted"/>
<dbReference type="OMA" id="LRHFYVC"/>
<comment type="caution">
    <text evidence="1">The sequence shown here is derived from an EMBL/GenBank/DDBJ whole genome shotgun (WGS) entry which is preliminary data.</text>
</comment>
<dbReference type="STRING" id="69771.A0A1V6PAB4"/>
<name>A0A1V6PAB4_PENDC</name>
<accession>A0A1V6PAB4</accession>
<evidence type="ECO:0000313" key="2">
    <source>
        <dbReference type="Proteomes" id="UP000191522"/>
    </source>
</evidence>
<dbReference type="OrthoDB" id="4361935at2759"/>
<keyword evidence="2" id="KW-1185">Reference proteome</keyword>
<dbReference type="AlphaFoldDB" id="A0A1V6PAB4"/>